<proteinExistence type="predicted"/>
<feature type="compositionally biased region" description="Low complexity" evidence="1">
    <location>
        <begin position="1"/>
        <end position="16"/>
    </location>
</feature>
<reference evidence="2" key="1">
    <citation type="submission" date="2021-01" db="EMBL/GenBank/DDBJ databases">
        <authorList>
            <person name="Corre E."/>
            <person name="Pelletier E."/>
            <person name="Niang G."/>
            <person name="Scheremetjew M."/>
            <person name="Finn R."/>
            <person name="Kale V."/>
            <person name="Holt S."/>
            <person name="Cochrane G."/>
            <person name="Meng A."/>
            <person name="Brown T."/>
            <person name="Cohen L."/>
        </authorList>
    </citation>
    <scope>NUCLEOTIDE SEQUENCE</scope>
    <source>
        <strain evidence="2">SAG 63-3</strain>
    </source>
</reference>
<name>A0A7S0V0I5_9CHLO</name>
<feature type="region of interest" description="Disordered" evidence="1">
    <location>
        <begin position="81"/>
        <end position="100"/>
    </location>
</feature>
<evidence type="ECO:0000256" key="1">
    <source>
        <dbReference type="SAM" id="MobiDB-lite"/>
    </source>
</evidence>
<dbReference type="AlphaFoldDB" id="A0A7S0V0I5"/>
<evidence type="ECO:0000313" key="2">
    <source>
        <dbReference type="EMBL" id="CAD8773805.1"/>
    </source>
</evidence>
<gene>
    <name evidence="2" type="ORF">PPAR00522_LOCUS10211</name>
</gene>
<sequence length="100" mass="11412">MSSKLVKQQLQSLLSKESNTVSVTRKEKKKRETQLARKKKLLEEKSIAAKAEKTAFKRNLKFFQSTKKSSELNEELMNKLLNKGKKASNSSEAINKAKNK</sequence>
<dbReference type="EMBL" id="HBFM01016062">
    <property type="protein sequence ID" value="CAD8773805.1"/>
    <property type="molecule type" value="Transcribed_RNA"/>
</dbReference>
<organism evidence="2">
    <name type="scientific">Polytomella parva</name>
    <dbReference type="NCBI Taxonomy" id="51329"/>
    <lineage>
        <taxon>Eukaryota</taxon>
        <taxon>Viridiplantae</taxon>
        <taxon>Chlorophyta</taxon>
        <taxon>core chlorophytes</taxon>
        <taxon>Chlorophyceae</taxon>
        <taxon>CS clade</taxon>
        <taxon>Chlamydomonadales</taxon>
        <taxon>Chlamydomonadaceae</taxon>
        <taxon>Polytomella</taxon>
    </lineage>
</organism>
<protein>
    <submittedName>
        <fullName evidence="2">Uncharacterized protein</fullName>
    </submittedName>
</protein>
<feature type="region of interest" description="Disordered" evidence="1">
    <location>
        <begin position="1"/>
        <end position="37"/>
    </location>
</feature>
<accession>A0A7S0V0I5</accession>